<reference evidence="1" key="1">
    <citation type="submission" date="2022-04" db="EMBL/GenBank/DDBJ databases">
        <title>Genome of the entomopathogenic fungus Entomophthora muscae.</title>
        <authorList>
            <person name="Elya C."/>
            <person name="Lovett B.R."/>
            <person name="Lee E."/>
            <person name="Macias A.M."/>
            <person name="Hajek A.E."/>
            <person name="De Bivort B.L."/>
            <person name="Kasson M.T."/>
            <person name="De Fine Licht H.H."/>
            <person name="Stajich J.E."/>
        </authorList>
    </citation>
    <scope>NUCLEOTIDE SEQUENCE</scope>
    <source>
        <strain evidence="1">Berkeley</strain>
    </source>
</reference>
<protein>
    <submittedName>
        <fullName evidence="1">Uncharacterized protein</fullName>
    </submittedName>
</protein>
<name>A0ACC2RMN0_9FUNG</name>
<organism evidence="1 2">
    <name type="scientific">Entomophthora muscae</name>
    <dbReference type="NCBI Taxonomy" id="34485"/>
    <lineage>
        <taxon>Eukaryota</taxon>
        <taxon>Fungi</taxon>
        <taxon>Fungi incertae sedis</taxon>
        <taxon>Zoopagomycota</taxon>
        <taxon>Entomophthoromycotina</taxon>
        <taxon>Entomophthoromycetes</taxon>
        <taxon>Entomophthorales</taxon>
        <taxon>Entomophthoraceae</taxon>
        <taxon>Entomophthora</taxon>
    </lineage>
</organism>
<dbReference type="EMBL" id="QTSX02007115">
    <property type="protein sequence ID" value="KAJ9051332.1"/>
    <property type="molecule type" value="Genomic_DNA"/>
</dbReference>
<proteinExistence type="predicted"/>
<accession>A0ACC2RMN0</accession>
<keyword evidence="2" id="KW-1185">Reference proteome</keyword>
<comment type="caution">
    <text evidence="1">The sequence shown here is derived from an EMBL/GenBank/DDBJ whole genome shotgun (WGS) entry which is preliminary data.</text>
</comment>
<evidence type="ECO:0000313" key="2">
    <source>
        <dbReference type="Proteomes" id="UP001165960"/>
    </source>
</evidence>
<gene>
    <name evidence="1" type="ORF">DSO57_1005620</name>
</gene>
<sequence length="210" mass="23521">MKLIDFQLFIGLAAGHMFMAEPPPRKFQYFRNGVGQNQDYTIQGPLEDYRTFPCQGKQPGPPTRTYTAGSQITATIGGDPVGEHGGGHCQFSLSYNEKEYVVLKTIIGSCITAAKSYQVKIPPKAPNGPATFVWTWVNRHGNREFYMNCADINIVGGVERGALRGKDILIATINVPGKKTYQFPEEDFDRNAKRYYSEQPIVTIRPPKKR</sequence>
<dbReference type="Proteomes" id="UP001165960">
    <property type="component" value="Unassembled WGS sequence"/>
</dbReference>
<evidence type="ECO:0000313" key="1">
    <source>
        <dbReference type="EMBL" id="KAJ9051332.1"/>
    </source>
</evidence>